<dbReference type="HOGENOM" id="CLU_1746375_0_0_0"/>
<reference evidence="2 3" key="1">
    <citation type="journal article" date="2003" name="Nucleic Acids Res.">
        <title>Genome sequence of Chlamydophila caviae (Chlamydia psittaci GPIC): examining the role of niche-specific genes in the evolution of the Chlamydiaceae.</title>
        <authorList>
            <person name="Read T.D."/>
            <person name="Myers G.S.A."/>
            <person name="Brunham R.C."/>
            <person name="Nelson W.C."/>
            <person name="Paulsen I.T."/>
            <person name="Heidelberg J.F."/>
            <person name="Holtzapple E.K."/>
            <person name="Khouri H.M."/>
            <person name="Federova N.B."/>
            <person name="Carty H.A."/>
            <person name="Umayam L.A."/>
            <person name="Haft D.H."/>
            <person name="Peterson J.D."/>
            <person name="Beanan M.J."/>
            <person name="White O."/>
            <person name="Salzberg S.L."/>
            <person name="Hsia R.-C."/>
            <person name="McClarty G."/>
            <person name="Rank R.G."/>
            <person name="Bavoil P.M."/>
            <person name="Fraser C.M."/>
        </authorList>
    </citation>
    <scope>NUCLEOTIDE SEQUENCE [LARGE SCALE GENOMIC DNA]</scope>
    <source>
        <strain evidence="3">ATCC VR-813 / DSM 19441 / 03DC25 / GPIC</strain>
    </source>
</reference>
<dbReference type="KEGG" id="cca:CCA_00824"/>
<keyword evidence="1" id="KW-0732">Signal</keyword>
<proteinExistence type="predicted"/>
<evidence type="ECO:0000313" key="2">
    <source>
        <dbReference type="EMBL" id="AAP05565.1"/>
    </source>
</evidence>
<protein>
    <submittedName>
        <fullName evidence="2">Uncharacterized protein</fullName>
    </submittedName>
</protein>
<dbReference type="EMBL" id="AE015925">
    <property type="protein sequence ID" value="AAP05565.1"/>
    <property type="molecule type" value="Genomic_DNA"/>
</dbReference>
<sequence>MRILLALLSCLLLPCQFVHADEETTAPVVSESCVAHVFQDYEEALLYAREESIPLIIVLMSGTHQQVLADLVDEGLDLSDFFGFSLRNTAAIAVLHPDDSNVAEYSKLEDFKNRFPGSAFPEEPGVFMVTIVLDGEDETLLDTTPLYL</sequence>
<dbReference type="Proteomes" id="UP000002193">
    <property type="component" value="Chromosome"/>
</dbReference>
<gene>
    <name evidence="2" type="ordered locus">CCA_00824</name>
</gene>
<dbReference type="AlphaFoldDB" id="Q821W1"/>
<keyword evidence="3" id="KW-1185">Reference proteome</keyword>
<evidence type="ECO:0000313" key="3">
    <source>
        <dbReference type="Proteomes" id="UP000002193"/>
    </source>
</evidence>
<name>Q821W1_CHLCV</name>
<dbReference type="RefSeq" id="WP_011006779.1">
    <property type="nucleotide sequence ID" value="NC_003361.3"/>
</dbReference>
<organism evidence="2 3">
    <name type="scientific">Chlamydia caviae (strain ATCC VR-813 / DSM 19441 / 03DC25 / GPIC)</name>
    <name type="common">Chlamydophila caviae</name>
    <dbReference type="NCBI Taxonomy" id="227941"/>
    <lineage>
        <taxon>Bacteria</taxon>
        <taxon>Pseudomonadati</taxon>
        <taxon>Chlamydiota</taxon>
        <taxon>Chlamydiia</taxon>
        <taxon>Chlamydiales</taxon>
        <taxon>Chlamydiaceae</taxon>
        <taxon>Chlamydia/Chlamydophila group</taxon>
        <taxon>Chlamydia</taxon>
    </lineage>
</organism>
<feature type="signal peptide" evidence="1">
    <location>
        <begin position="1"/>
        <end position="20"/>
    </location>
</feature>
<feature type="chain" id="PRO_5004296542" evidence="1">
    <location>
        <begin position="21"/>
        <end position="148"/>
    </location>
</feature>
<evidence type="ECO:0000256" key="1">
    <source>
        <dbReference type="SAM" id="SignalP"/>
    </source>
</evidence>
<accession>Q821W1</accession>